<keyword evidence="2" id="KW-1185">Reference proteome</keyword>
<organism evidence="1 2">
    <name type="scientific">Folsomia candida</name>
    <name type="common">Springtail</name>
    <dbReference type="NCBI Taxonomy" id="158441"/>
    <lineage>
        <taxon>Eukaryota</taxon>
        <taxon>Metazoa</taxon>
        <taxon>Ecdysozoa</taxon>
        <taxon>Arthropoda</taxon>
        <taxon>Hexapoda</taxon>
        <taxon>Collembola</taxon>
        <taxon>Entomobryomorpha</taxon>
        <taxon>Isotomoidea</taxon>
        <taxon>Isotomidae</taxon>
        <taxon>Proisotominae</taxon>
        <taxon>Folsomia</taxon>
    </lineage>
</organism>
<accession>A0A226EWX8</accession>
<reference evidence="1 2" key="1">
    <citation type="submission" date="2015-12" db="EMBL/GenBank/DDBJ databases">
        <title>The genome of Folsomia candida.</title>
        <authorList>
            <person name="Faddeeva A."/>
            <person name="Derks M.F."/>
            <person name="Anvar Y."/>
            <person name="Smit S."/>
            <person name="Van Straalen N."/>
            <person name="Roelofs D."/>
        </authorList>
    </citation>
    <scope>NUCLEOTIDE SEQUENCE [LARGE SCALE GENOMIC DNA]</scope>
    <source>
        <strain evidence="1 2">VU population</strain>
        <tissue evidence="1">Whole body</tissue>
    </source>
</reference>
<evidence type="ECO:0000313" key="1">
    <source>
        <dbReference type="EMBL" id="OXA61341.1"/>
    </source>
</evidence>
<evidence type="ECO:0000313" key="2">
    <source>
        <dbReference type="Proteomes" id="UP000198287"/>
    </source>
</evidence>
<proteinExistence type="predicted"/>
<gene>
    <name evidence="1" type="ORF">Fcan01_01388</name>
</gene>
<dbReference type="Proteomes" id="UP000198287">
    <property type="component" value="Unassembled WGS sequence"/>
</dbReference>
<comment type="caution">
    <text evidence="1">The sequence shown here is derived from an EMBL/GenBank/DDBJ whole genome shotgun (WGS) entry which is preliminary data.</text>
</comment>
<sequence>MIKVTSHTLAVSISPPHNTSQFSLASLNTANSPDQHSSEEPSHRQIAIFDNILNNIIYSNVLTSSIYSRLGGIECTGIDGNLGLPIAATVIGTLNGDYVDFGGTSLCNQSCSGTCVKYPNSPPAVAPPSLYPFGCDCAVDGCNENGPIPPQKFLPGTMVTCRIHDGCTCGGLSNPADTYVGYICNWLNVANGQHIYLHYDEQYSPIRWCDCCPDNGVDRRI</sequence>
<dbReference type="AlphaFoldDB" id="A0A226EWX8"/>
<protein>
    <submittedName>
        <fullName evidence="1">Uncharacterized protein</fullName>
    </submittedName>
</protein>
<dbReference type="EMBL" id="LNIX01000001">
    <property type="protein sequence ID" value="OXA61341.1"/>
    <property type="molecule type" value="Genomic_DNA"/>
</dbReference>
<name>A0A226EWX8_FOLCA</name>